<reference evidence="3" key="1">
    <citation type="submission" date="2021-01" db="EMBL/GenBank/DDBJ databases">
        <authorList>
            <person name="Corre E."/>
            <person name="Pelletier E."/>
            <person name="Niang G."/>
            <person name="Scheremetjew M."/>
            <person name="Finn R."/>
            <person name="Kale V."/>
            <person name="Holt S."/>
            <person name="Cochrane G."/>
            <person name="Meng A."/>
            <person name="Brown T."/>
            <person name="Cohen L."/>
        </authorList>
    </citation>
    <scope>NUCLEOTIDE SEQUENCE</scope>
    <source>
        <strain evidence="3">Pbaha01</strain>
    </source>
</reference>
<evidence type="ECO:0000256" key="1">
    <source>
        <dbReference type="SAM" id="Coils"/>
    </source>
</evidence>
<evidence type="ECO:0000256" key="2">
    <source>
        <dbReference type="SAM" id="MobiDB-lite"/>
    </source>
</evidence>
<feature type="region of interest" description="Disordered" evidence="2">
    <location>
        <begin position="314"/>
        <end position="336"/>
    </location>
</feature>
<evidence type="ECO:0000313" key="3">
    <source>
        <dbReference type="EMBL" id="CAD8361379.1"/>
    </source>
</evidence>
<dbReference type="EMBL" id="HBEG01025212">
    <property type="protein sequence ID" value="CAD8361379.1"/>
    <property type="molecule type" value="Transcribed_RNA"/>
</dbReference>
<proteinExistence type="predicted"/>
<gene>
    <name evidence="3" type="ORF">PBAH0796_LOCUS15350</name>
</gene>
<dbReference type="AlphaFoldDB" id="A0A7S0FI98"/>
<keyword evidence="1" id="KW-0175">Coiled coil</keyword>
<feature type="coiled-coil region" evidence="1">
    <location>
        <begin position="223"/>
        <end position="285"/>
    </location>
</feature>
<feature type="region of interest" description="Disordered" evidence="2">
    <location>
        <begin position="101"/>
        <end position="151"/>
    </location>
</feature>
<protein>
    <submittedName>
        <fullName evidence="3">Uncharacterized protein</fullName>
    </submittedName>
</protein>
<name>A0A7S0FI98_9DINO</name>
<organism evidence="3">
    <name type="scientific">Pyrodinium bahamense</name>
    <dbReference type="NCBI Taxonomy" id="73915"/>
    <lineage>
        <taxon>Eukaryota</taxon>
        <taxon>Sar</taxon>
        <taxon>Alveolata</taxon>
        <taxon>Dinophyceae</taxon>
        <taxon>Gonyaulacales</taxon>
        <taxon>Pyrocystaceae</taxon>
        <taxon>Pyrodinium</taxon>
    </lineage>
</organism>
<sequence>MPVSRTLAIGIGEVRQSPTLLPCFWGTAGMIAECLPHQWAPRWHMTPHFGIAPFAEKPWCTAARKHPAIIQLLDGLCHVPQSTQHLLEAQLQVGATPGACTATRGVSSSDVEALPRQQGAWPGERDDASATASGDESRGAKPGKCARSAEALQAPEPVDGTALLSNHGATLDAEQGTEDQPAQVSCSDAVPRVLHGAVIGAGLHARSPFAAAELAAQSYYARNRQLEQTCKALLCENQRILADIQAASAQRRHTQELNRRLLQEVRQAREERGSAAAQAEQLAAELGRLRYERLAEAAAAATAAPSFSCQLRDGGRRRTAATALPPSTEADPELPPGLAVDTGCSPRTCATASAWGCIHHQLYSRALFLAHRALHIQISRGAPGLELEVEAAALAPAGASGGLRMESAAKLAVRY</sequence>
<accession>A0A7S0FI98</accession>